<dbReference type="Proteomes" id="UP000002358">
    <property type="component" value="Unassembled WGS sequence"/>
</dbReference>
<feature type="transmembrane region" description="Helical" evidence="7">
    <location>
        <begin position="297"/>
        <end position="314"/>
    </location>
</feature>
<evidence type="ECO:0000313" key="9">
    <source>
        <dbReference type="Proteomes" id="UP000002358"/>
    </source>
</evidence>
<accession>A0A7M7Q492</accession>
<keyword evidence="4 7" id="KW-0812">Transmembrane</keyword>
<keyword evidence="6 7" id="KW-0472">Membrane</keyword>
<keyword evidence="9" id="KW-1185">Reference proteome</keyword>
<proteinExistence type="inferred from homology"/>
<keyword evidence="3" id="KW-0762">Sugar transport</keyword>
<feature type="transmembrane region" description="Helical" evidence="7">
    <location>
        <begin position="175"/>
        <end position="195"/>
    </location>
</feature>
<dbReference type="Pfam" id="PF04142">
    <property type="entry name" value="Nuc_sug_transp"/>
    <property type="match status" value="1"/>
</dbReference>
<dbReference type="PIRSF" id="PIRSF005799">
    <property type="entry name" value="UDP-gal_transpt"/>
    <property type="match status" value="1"/>
</dbReference>
<dbReference type="GO" id="GO:0015165">
    <property type="term" value="F:pyrimidine nucleotide-sugar transmembrane transporter activity"/>
    <property type="evidence" value="ECO:0007669"/>
    <property type="project" value="InterPro"/>
</dbReference>
<feature type="transmembrane region" description="Helical" evidence="7">
    <location>
        <begin position="39"/>
        <end position="63"/>
    </location>
</feature>
<dbReference type="CTD" id="31255"/>
<evidence type="ECO:0000256" key="5">
    <source>
        <dbReference type="ARBA" id="ARBA00022989"/>
    </source>
</evidence>
<dbReference type="OMA" id="RNFGGWA"/>
<dbReference type="InterPro" id="IPR037185">
    <property type="entry name" value="EmrE-like"/>
</dbReference>
<feature type="transmembrane region" description="Helical" evidence="7">
    <location>
        <begin position="245"/>
        <end position="264"/>
    </location>
</feature>
<dbReference type="SUPFAM" id="SSF103481">
    <property type="entry name" value="Multidrug resistance efflux transporter EmrE"/>
    <property type="match status" value="1"/>
</dbReference>
<dbReference type="AlphaFoldDB" id="A0A7M7Q492"/>
<sequence length="357" mass="39642">MNKKQNTQLLKYVSLVTLTLQNALVGLSMRYARTRSGDMFLYSTAVFMAEVVKLITCLFMVFLEEGSFSKFISALDNTVIKQPKDTLKVCVPSLVYVIQNNLLYVSASNLDAATYQVTYQLKILTTAFFAIVILKRTLKKIQWGALVILLLGVILVQLAQSGPKTVPSGIEQNHLLGFTAALTACFLSGFAGIYFEKILKGSEISVWMRNVQLSLLSLPIGFLTCHLNDGKVIRNQGFFFGYDGFVIYLVLLQACGGLIVAMVVKHADNILKGFATSLAIVISCVASIYLFNFQLTLQFTLGASLVICSIFMYSHQPKTAPSRHLISEKRPHNLSLKKKSHHSAIPEFKFAQSLREN</sequence>
<dbReference type="EnsemblMetazoa" id="XM_031925782">
    <property type="protein sequence ID" value="XP_031781642"/>
    <property type="gene ID" value="LOC100117185"/>
</dbReference>
<feature type="transmembrane region" description="Helical" evidence="7">
    <location>
        <begin position="141"/>
        <end position="160"/>
    </location>
</feature>
<dbReference type="OrthoDB" id="408493at2759"/>
<dbReference type="NCBIfam" id="TIGR00803">
    <property type="entry name" value="nst"/>
    <property type="match status" value="1"/>
</dbReference>
<evidence type="ECO:0000256" key="6">
    <source>
        <dbReference type="ARBA" id="ARBA00023136"/>
    </source>
</evidence>
<dbReference type="InParanoid" id="A0A7M7Q492"/>
<name>A0A7M7Q492_NASVI</name>
<dbReference type="PANTHER" id="PTHR10231">
    <property type="entry name" value="NUCLEOTIDE-SUGAR TRANSMEMBRANE TRANSPORTER"/>
    <property type="match status" value="1"/>
</dbReference>
<evidence type="ECO:0000256" key="3">
    <source>
        <dbReference type="ARBA" id="ARBA00022597"/>
    </source>
</evidence>
<protein>
    <recommendedName>
        <fullName evidence="10">UDP-galactose transporter</fullName>
    </recommendedName>
</protein>
<dbReference type="InterPro" id="IPR007271">
    <property type="entry name" value="Nuc_sug_transpt"/>
</dbReference>
<keyword evidence="5 7" id="KW-1133">Transmembrane helix</keyword>
<dbReference type="GO" id="GO:0000139">
    <property type="term" value="C:Golgi membrane"/>
    <property type="evidence" value="ECO:0007669"/>
    <property type="project" value="InterPro"/>
</dbReference>
<comment type="subcellular location">
    <subcellularLocation>
        <location evidence="1">Membrane</location>
        <topology evidence="1">Multi-pass membrane protein</topology>
    </subcellularLocation>
</comment>
<evidence type="ECO:0000313" key="8">
    <source>
        <dbReference type="EnsemblMetazoa" id="XP_031781642"/>
    </source>
</evidence>
<evidence type="ECO:0000256" key="2">
    <source>
        <dbReference type="ARBA" id="ARBA00009976"/>
    </source>
</evidence>
<dbReference type="SMR" id="A0A7M7Q492"/>
<dbReference type="GeneID" id="100117185"/>
<reference evidence="8" key="1">
    <citation type="submission" date="2021-01" db="UniProtKB">
        <authorList>
            <consortium name="EnsemblMetazoa"/>
        </authorList>
    </citation>
    <scope>IDENTIFICATION</scope>
</reference>
<comment type="similarity">
    <text evidence="2">Belongs to the nucleotide-sugar transporter family. SLC35A subfamily.</text>
</comment>
<feature type="transmembrane region" description="Helical" evidence="7">
    <location>
        <begin position="271"/>
        <end position="291"/>
    </location>
</feature>
<dbReference type="FunCoup" id="A0A7M7Q492">
    <property type="interactions" value="211"/>
</dbReference>
<evidence type="ECO:0008006" key="10">
    <source>
        <dbReference type="Google" id="ProtNLM"/>
    </source>
</evidence>
<organism evidence="8 9">
    <name type="scientific">Nasonia vitripennis</name>
    <name type="common">Parasitic wasp</name>
    <dbReference type="NCBI Taxonomy" id="7425"/>
    <lineage>
        <taxon>Eukaryota</taxon>
        <taxon>Metazoa</taxon>
        <taxon>Ecdysozoa</taxon>
        <taxon>Arthropoda</taxon>
        <taxon>Hexapoda</taxon>
        <taxon>Insecta</taxon>
        <taxon>Pterygota</taxon>
        <taxon>Neoptera</taxon>
        <taxon>Endopterygota</taxon>
        <taxon>Hymenoptera</taxon>
        <taxon>Apocrita</taxon>
        <taxon>Proctotrupomorpha</taxon>
        <taxon>Chalcidoidea</taxon>
        <taxon>Pteromalidae</taxon>
        <taxon>Pteromalinae</taxon>
        <taxon>Nasonia</taxon>
    </lineage>
</organism>
<evidence type="ECO:0000256" key="4">
    <source>
        <dbReference type="ARBA" id="ARBA00022692"/>
    </source>
</evidence>
<keyword evidence="3" id="KW-0813">Transport</keyword>
<dbReference type="RefSeq" id="XP_031781642.1">
    <property type="nucleotide sequence ID" value="XM_031925782.2"/>
</dbReference>
<feature type="transmembrane region" description="Helical" evidence="7">
    <location>
        <begin position="117"/>
        <end position="134"/>
    </location>
</feature>
<evidence type="ECO:0000256" key="7">
    <source>
        <dbReference type="SAM" id="Phobius"/>
    </source>
</evidence>
<feature type="transmembrane region" description="Helical" evidence="7">
    <location>
        <begin position="207"/>
        <end position="225"/>
    </location>
</feature>
<evidence type="ECO:0000256" key="1">
    <source>
        <dbReference type="ARBA" id="ARBA00004141"/>
    </source>
</evidence>